<keyword evidence="2 5" id="KW-0812">Transmembrane</keyword>
<dbReference type="GO" id="GO:0016655">
    <property type="term" value="F:oxidoreductase activity, acting on NAD(P)H, quinone or similar compound as acceptor"/>
    <property type="evidence" value="ECO:0007669"/>
    <property type="project" value="UniProtKB-UniRule"/>
</dbReference>
<keyword evidence="5" id="KW-1278">Translocase</keyword>
<comment type="subunit">
    <text evidence="5">NDH-1 is composed of 14 different subunits. Subunits NuoA, H, J, K, L, M, N constitute the membrane sector of the complex.</text>
</comment>
<evidence type="ECO:0000256" key="1">
    <source>
        <dbReference type="ARBA" id="ARBA00004141"/>
    </source>
</evidence>
<keyword evidence="5" id="KW-1003">Cell membrane</keyword>
<dbReference type="GO" id="GO:0003954">
    <property type="term" value="F:NADH dehydrogenase activity"/>
    <property type="evidence" value="ECO:0007669"/>
    <property type="project" value="TreeGrafter"/>
</dbReference>
<dbReference type="AlphaFoldDB" id="A0AAE5CC14"/>
<dbReference type="GO" id="GO:0048038">
    <property type="term" value="F:quinone binding"/>
    <property type="evidence" value="ECO:0007669"/>
    <property type="project" value="UniProtKB-KW"/>
</dbReference>
<comment type="catalytic activity">
    <reaction evidence="5">
        <text>a quinone + NADH + 5 H(+)(in) = a quinol + NAD(+) + 4 H(+)(out)</text>
        <dbReference type="Rhea" id="RHEA:57888"/>
        <dbReference type="ChEBI" id="CHEBI:15378"/>
        <dbReference type="ChEBI" id="CHEBI:24646"/>
        <dbReference type="ChEBI" id="CHEBI:57540"/>
        <dbReference type="ChEBI" id="CHEBI:57945"/>
        <dbReference type="ChEBI" id="CHEBI:132124"/>
    </reaction>
</comment>
<feature type="transmembrane region" description="Helical" evidence="5">
    <location>
        <begin position="164"/>
        <end position="182"/>
    </location>
</feature>
<keyword evidence="4 5" id="KW-0472">Membrane</keyword>
<organism evidence="7 8">
    <name type="scientific">Candidatus Kutchimonas denitrificans</name>
    <dbReference type="NCBI Taxonomy" id="3056748"/>
    <lineage>
        <taxon>Bacteria</taxon>
        <taxon>Pseudomonadati</taxon>
        <taxon>Gemmatimonadota</taxon>
        <taxon>Gemmatimonadia</taxon>
        <taxon>Candidatus Palauibacterales</taxon>
        <taxon>Candidatus Palauibacteraceae</taxon>
        <taxon>Candidatus Kutchimonas</taxon>
    </lineage>
</organism>
<protein>
    <recommendedName>
        <fullName evidence="5">NADH-quinone oxidoreductase subunit H</fullName>
        <ecNumber evidence="5">7.1.1.-</ecNumber>
    </recommendedName>
    <alternativeName>
        <fullName evidence="5">NADH dehydrogenase I subunit H</fullName>
    </alternativeName>
    <alternativeName>
        <fullName evidence="5">NDH-1 subunit H</fullName>
    </alternativeName>
</protein>
<proteinExistence type="inferred from homology"/>
<dbReference type="GO" id="GO:0005886">
    <property type="term" value="C:plasma membrane"/>
    <property type="evidence" value="ECO:0007669"/>
    <property type="project" value="UniProtKB-SubCell"/>
</dbReference>
<reference evidence="7 8" key="1">
    <citation type="submission" date="2020-01" db="EMBL/GenBank/DDBJ databases">
        <title>Genomes assembled from Gulf of Kutch pelagic sediment metagenomes.</title>
        <authorList>
            <person name="Chandrashekar M."/>
            <person name="Mahajan M.S."/>
            <person name="Dave K.J."/>
            <person name="Vatsa P."/>
            <person name="Nathani N.M."/>
        </authorList>
    </citation>
    <scope>NUCLEOTIDE SEQUENCE [LARGE SCALE GENOMIC DNA]</scope>
    <source>
        <strain evidence="7">KS3-K002</strain>
    </source>
</reference>
<feature type="transmembrane region" description="Helical" evidence="5">
    <location>
        <begin position="124"/>
        <end position="143"/>
    </location>
</feature>
<evidence type="ECO:0000256" key="2">
    <source>
        <dbReference type="ARBA" id="ARBA00022692"/>
    </source>
</evidence>
<dbReference type="PROSITE" id="PS00668">
    <property type="entry name" value="COMPLEX1_ND1_2"/>
    <property type="match status" value="1"/>
</dbReference>
<comment type="subcellular location">
    <subcellularLocation>
        <location evidence="5 6">Cell membrane</location>
        <topology evidence="5 6">Multi-pass membrane protein</topology>
    </subcellularLocation>
    <subcellularLocation>
        <location evidence="1">Membrane</location>
        <topology evidence="1">Multi-pass membrane protein</topology>
    </subcellularLocation>
</comment>
<feature type="transmembrane region" description="Helical" evidence="5">
    <location>
        <begin position="6"/>
        <end position="33"/>
    </location>
</feature>
<dbReference type="PANTHER" id="PTHR11432:SF3">
    <property type="entry name" value="NADH-UBIQUINONE OXIDOREDUCTASE CHAIN 1"/>
    <property type="match status" value="1"/>
</dbReference>
<accession>A0AAE5CC14</accession>
<evidence type="ECO:0000256" key="4">
    <source>
        <dbReference type="ARBA" id="ARBA00023136"/>
    </source>
</evidence>
<feature type="transmembrane region" description="Helical" evidence="5">
    <location>
        <begin position="194"/>
        <end position="214"/>
    </location>
</feature>
<dbReference type="EMBL" id="JAACAK010000067">
    <property type="protein sequence ID" value="NIR75213.1"/>
    <property type="molecule type" value="Genomic_DNA"/>
</dbReference>
<dbReference type="PANTHER" id="PTHR11432">
    <property type="entry name" value="NADH DEHYDROGENASE SUBUNIT 1"/>
    <property type="match status" value="1"/>
</dbReference>
<keyword evidence="3 5" id="KW-1133">Transmembrane helix</keyword>
<evidence type="ECO:0000256" key="6">
    <source>
        <dbReference type="RuleBase" id="RU000471"/>
    </source>
</evidence>
<dbReference type="HAMAP" id="MF_01350">
    <property type="entry name" value="NDH1_NuoH"/>
    <property type="match status" value="1"/>
</dbReference>
<evidence type="ECO:0000256" key="3">
    <source>
        <dbReference type="ARBA" id="ARBA00022989"/>
    </source>
</evidence>
<evidence type="ECO:0000313" key="8">
    <source>
        <dbReference type="Proteomes" id="UP000702544"/>
    </source>
</evidence>
<feature type="transmembrane region" description="Helical" evidence="5">
    <location>
        <begin position="367"/>
        <end position="386"/>
    </location>
</feature>
<feature type="transmembrane region" description="Helical" evidence="5">
    <location>
        <begin position="299"/>
        <end position="322"/>
    </location>
</feature>
<dbReference type="InterPro" id="IPR001694">
    <property type="entry name" value="NADH_UbQ_OxRdtase_su1/FPO"/>
</dbReference>
<comment type="function">
    <text evidence="5">NDH-1 shuttles electrons from NADH, via FMN and iron-sulfur (Fe-S) centers, to quinones in the respiratory chain. The immediate electron acceptor for the enzyme in this species is believed to be ubiquinone. Couples the redox reaction to proton translocation (for every two electrons transferred, four hydrogen ions are translocated across the cytoplasmic membrane), and thus conserves the redox energy in a proton gradient. This subunit may bind ubiquinone.</text>
</comment>
<sequence length="420" mass="46447">MGPLSTKAFLIIGAAKMLMIFVGWLTAVAGVTLAERKIAAWIQDRSGPNRVGPWGLFQPIADGLKNFLKEEVRPAGSSRWVFYLAPVISMFPAMVVFAVIPIAAPLPTRWGTVNMIVADLPIGILYILAIASLGVYGLVLGGWSSNSKYSFLGGVRASAQMISYEVALGLSLVPILMVAGNVTLPQLVSQQQDALWYILPLMVGYLFLTASYFAETNRLPFDMPEAESELVAGFHTEYSAMKFAMFMLAEYANMVTAAALMATLFFGGWDIPFWSGDNMTLAADGSVAGAAPAWWKTTLTGLCFAAKTGFFILVFIWVRWTVPRFRYDQVMSLGWKVLIPMEVVYVALLGGAMLYLDYLGIPFGTRYALYLTALNVVLMLVIVFVVDRNRIILGAGWRQTRPQRVKSEWIEYADRRQDSR</sequence>
<keyword evidence="5" id="KW-0874">Quinone</keyword>
<dbReference type="GO" id="GO:0009060">
    <property type="term" value="P:aerobic respiration"/>
    <property type="evidence" value="ECO:0007669"/>
    <property type="project" value="TreeGrafter"/>
</dbReference>
<gene>
    <name evidence="5" type="primary">nuoH</name>
    <name evidence="7" type="ORF">GWO12_08890</name>
</gene>
<evidence type="ECO:0000313" key="7">
    <source>
        <dbReference type="EMBL" id="NIR75213.1"/>
    </source>
</evidence>
<dbReference type="Proteomes" id="UP000702544">
    <property type="component" value="Unassembled WGS sequence"/>
</dbReference>
<feature type="transmembrane region" description="Helical" evidence="5">
    <location>
        <begin position="251"/>
        <end position="269"/>
    </location>
</feature>
<feature type="transmembrane region" description="Helical" evidence="5">
    <location>
        <begin position="80"/>
        <end position="104"/>
    </location>
</feature>
<comment type="similarity">
    <text evidence="5 6">Belongs to the complex I subunit 1 family.</text>
</comment>
<dbReference type="Pfam" id="PF00146">
    <property type="entry name" value="NADHdh"/>
    <property type="match status" value="1"/>
</dbReference>
<evidence type="ECO:0000256" key="5">
    <source>
        <dbReference type="HAMAP-Rule" id="MF_01350"/>
    </source>
</evidence>
<dbReference type="InterPro" id="IPR018086">
    <property type="entry name" value="NADH_UbQ_OxRdtase_su1_CS"/>
</dbReference>
<keyword evidence="5 6" id="KW-0520">NAD</keyword>
<dbReference type="EC" id="7.1.1.-" evidence="5"/>
<feature type="transmembrane region" description="Helical" evidence="5">
    <location>
        <begin position="343"/>
        <end position="361"/>
    </location>
</feature>
<comment type="caution">
    <text evidence="7">The sequence shown here is derived from an EMBL/GenBank/DDBJ whole genome shotgun (WGS) entry which is preliminary data.</text>
</comment>
<name>A0AAE5CC14_9BACT</name>
<keyword evidence="5" id="KW-0830">Ubiquinone</keyword>